<feature type="non-terminal residue" evidence="1">
    <location>
        <position position="1"/>
    </location>
</feature>
<keyword evidence="2" id="KW-1185">Reference proteome</keyword>
<sequence length="58" mass="6415">HSLSSLRDSVASSIGIAPAVAYRCLRHITDDWEDGMIVSREKVVMAFRPSYNHANNGL</sequence>
<evidence type="ECO:0000313" key="2">
    <source>
        <dbReference type="Proteomes" id="UP001233999"/>
    </source>
</evidence>
<dbReference type="AlphaFoldDB" id="A0AAD8EEZ5"/>
<feature type="non-terminal residue" evidence="1">
    <location>
        <position position="58"/>
    </location>
</feature>
<accession>A0AAD8EEZ5</accession>
<organism evidence="1 2">
    <name type="scientific">Diploptera punctata</name>
    <name type="common">Pacific beetle cockroach</name>
    <dbReference type="NCBI Taxonomy" id="6984"/>
    <lineage>
        <taxon>Eukaryota</taxon>
        <taxon>Metazoa</taxon>
        <taxon>Ecdysozoa</taxon>
        <taxon>Arthropoda</taxon>
        <taxon>Hexapoda</taxon>
        <taxon>Insecta</taxon>
        <taxon>Pterygota</taxon>
        <taxon>Neoptera</taxon>
        <taxon>Polyneoptera</taxon>
        <taxon>Dictyoptera</taxon>
        <taxon>Blattodea</taxon>
        <taxon>Blaberoidea</taxon>
        <taxon>Blaberidae</taxon>
        <taxon>Diplopterinae</taxon>
        <taxon>Diploptera</taxon>
    </lineage>
</organism>
<proteinExistence type="predicted"/>
<reference evidence="1" key="1">
    <citation type="journal article" date="2023" name="IScience">
        <title>Live-bearing cockroach genome reveals convergent evolutionary mechanisms linked to viviparity in insects and beyond.</title>
        <authorList>
            <person name="Fouks B."/>
            <person name="Harrison M.C."/>
            <person name="Mikhailova A.A."/>
            <person name="Marchal E."/>
            <person name="English S."/>
            <person name="Carruthers M."/>
            <person name="Jennings E.C."/>
            <person name="Chiamaka E.L."/>
            <person name="Frigard R.A."/>
            <person name="Pippel M."/>
            <person name="Attardo G.M."/>
            <person name="Benoit J.B."/>
            <person name="Bornberg-Bauer E."/>
            <person name="Tobe S.S."/>
        </authorList>
    </citation>
    <scope>NUCLEOTIDE SEQUENCE</scope>
    <source>
        <strain evidence="1">Stay&amp;Tobe</strain>
    </source>
</reference>
<protein>
    <submittedName>
        <fullName evidence="1">Uncharacterized protein</fullName>
    </submittedName>
</protein>
<name>A0AAD8EEZ5_DIPPU</name>
<dbReference type="EMBL" id="JASPKZ010006081">
    <property type="protein sequence ID" value="KAJ9587621.1"/>
    <property type="molecule type" value="Genomic_DNA"/>
</dbReference>
<comment type="caution">
    <text evidence="1">The sequence shown here is derived from an EMBL/GenBank/DDBJ whole genome shotgun (WGS) entry which is preliminary data.</text>
</comment>
<reference evidence="1" key="2">
    <citation type="submission" date="2023-05" db="EMBL/GenBank/DDBJ databases">
        <authorList>
            <person name="Fouks B."/>
        </authorList>
    </citation>
    <scope>NUCLEOTIDE SEQUENCE</scope>
    <source>
        <strain evidence="1">Stay&amp;Tobe</strain>
        <tissue evidence="1">Testes</tissue>
    </source>
</reference>
<evidence type="ECO:0000313" key="1">
    <source>
        <dbReference type="EMBL" id="KAJ9587621.1"/>
    </source>
</evidence>
<dbReference type="Proteomes" id="UP001233999">
    <property type="component" value="Unassembled WGS sequence"/>
</dbReference>
<gene>
    <name evidence="1" type="ORF">L9F63_018942</name>
</gene>